<evidence type="ECO:0000313" key="2">
    <source>
        <dbReference type="Proteomes" id="UP000254258"/>
    </source>
</evidence>
<dbReference type="InterPro" id="IPR021382">
    <property type="entry name" value="DUF3014"/>
</dbReference>
<dbReference type="AlphaFoldDB" id="A0A370X9P3"/>
<keyword evidence="2" id="KW-1185">Reference proteome</keyword>
<dbReference type="EMBL" id="QRBE01000001">
    <property type="protein sequence ID" value="RDS85149.1"/>
    <property type="molecule type" value="Genomic_DNA"/>
</dbReference>
<protein>
    <submittedName>
        <fullName evidence="1">DUF3014 domain-containing protein</fullName>
    </submittedName>
</protein>
<dbReference type="OrthoDB" id="5502479at2"/>
<name>A0A370X9P3_9GAMM</name>
<organism evidence="1 2">
    <name type="scientific">Dyella monticola</name>
    <dbReference type="NCBI Taxonomy" id="1927958"/>
    <lineage>
        <taxon>Bacteria</taxon>
        <taxon>Pseudomonadati</taxon>
        <taxon>Pseudomonadota</taxon>
        <taxon>Gammaproteobacteria</taxon>
        <taxon>Lysobacterales</taxon>
        <taxon>Rhodanobacteraceae</taxon>
        <taxon>Dyella</taxon>
    </lineage>
</organism>
<dbReference type="Proteomes" id="UP000254258">
    <property type="component" value="Unassembled WGS sequence"/>
</dbReference>
<sequence length="262" mass="27742">MIVVIGVVAAGVYLVQRGMHPAAQSTTVVAPAAPASAPASAASTIQHPITQASSGPAPASTAALPALVDSDAGVRDALAGMTDGSDLNSVLVTNQIISRAVATIDALPRQGFGSTNILPLRTPRGAMRTAQANGITTIAADNTERYRAYMTVLTVVDPHALVAWYKHNYPLFQQAYRELGYPRGYFNDRLIVAIDDMLAAPDIHDPVAVTKSGPHYVFVDPQLQSLSNGQKLMVRLGPANEQQFKAKLRMIRQLLAGGQVAH</sequence>
<gene>
    <name evidence="1" type="ORF">DWU98_03155</name>
</gene>
<reference evidence="1 2" key="1">
    <citation type="submission" date="2018-07" db="EMBL/GenBank/DDBJ databases">
        <title>Dyella monticola sp. nov. and Dyella psychrodurans sp. nov. isolated from monsoon evergreen broad-leaved forest soil of Dinghu Mountain, China.</title>
        <authorList>
            <person name="Gao Z."/>
            <person name="Qiu L."/>
        </authorList>
    </citation>
    <scope>NUCLEOTIDE SEQUENCE [LARGE SCALE GENOMIC DNA]</scope>
    <source>
        <strain evidence="1 2">4G-K06</strain>
    </source>
</reference>
<dbReference type="Pfam" id="PF11219">
    <property type="entry name" value="DUF3014"/>
    <property type="match status" value="1"/>
</dbReference>
<comment type="caution">
    <text evidence="1">The sequence shown here is derived from an EMBL/GenBank/DDBJ whole genome shotgun (WGS) entry which is preliminary data.</text>
</comment>
<proteinExistence type="predicted"/>
<evidence type="ECO:0000313" key="1">
    <source>
        <dbReference type="EMBL" id="RDS85149.1"/>
    </source>
</evidence>
<accession>A0A370X9P3</accession>